<dbReference type="PANTHER" id="PTHR13748:SF62">
    <property type="entry name" value="COBW DOMAIN-CONTAINING PROTEIN"/>
    <property type="match status" value="1"/>
</dbReference>
<dbReference type="InterPro" id="IPR051316">
    <property type="entry name" value="Zinc-reg_GTPase_activator"/>
</dbReference>
<evidence type="ECO:0000313" key="3">
    <source>
        <dbReference type="EMBL" id="MBD7916524.1"/>
    </source>
</evidence>
<sequence length="312" mass="35590">MKVKIDIFSGFLGAGKTFLIKKLIKDGAYEENIAIIENEFGEVSIDALILRESNIKIKEINSGCICCEVTGDFENAILEVIEKYDPSRLIIEPSGVAKLSDILKVFKEEKLKDKVYVDNVITVIDPQKFDLYINNFKDFYEDQIIYSKKIILSRTQKIKKEKLDEIILKINKISKKSIILTEEWSFIDFSEILGSINPKNINENKTLKPKLRVIEKSNAKDTFETFAIYPEKKISKAELVSKFKFISSSNIFGEVLRAKGIVKLTDGSLGQFDFVKDEFEIRKISNSKNTVISFIGVKLNKKEIEGLFNLGI</sequence>
<feature type="domain" description="CobW C-terminal" evidence="2">
    <location>
        <begin position="245"/>
        <end position="308"/>
    </location>
</feature>
<name>A0ABR8Q8E3_9CLOT</name>
<evidence type="ECO:0000313" key="4">
    <source>
        <dbReference type="Proteomes" id="UP000640335"/>
    </source>
</evidence>
<dbReference type="PANTHER" id="PTHR13748">
    <property type="entry name" value="COBW-RELATED"/>
    <property type="match status" value="1"/>
</dbReference>
<evidence type="ECO:0000259" key="2">
    <source>
        <dbReference type="Pfam" id="PF07683"/>
    </source>
</evidence>
<evidence type="ECO:0000259" key="1">
    <source>
        <dbReference type="Pfam" id="PF02492"/>
    </source>
</evidence>
<keyword evidence="4" id="KW-1185">Reference proteome</keyword>
<dbReference type="Pfam" id="PF07683">
    <property type="entry name" value="CobW_C"/>
    <property type="match status" value="1"/>
</dbReference>
<organism evidence="3 4">
    <name type="scientific">Clostridium gallinarum</name>
    <dbReference type="NCBI Taxonomy" id="2762246"/>
    <lineage>
        <taxon>Bacteria</taxon>
        <taxon>Bacillati</taxon>
        <taxon>Bacillota</taxon>
        <taxon>Clostridia</taxon>
        <taxon>Eubacteriales</taxon>
        <taxon>Clostridiaceae</taxon>
        <taxon>Clostridium</taxon>
    </lineage>
</organism>
<dbReference type="Pfam" id="PF02492">
    <property type="entry name" value="cobW"/>
    <property type="match status" value="1"/>
</dbReference>
<dbReference type="RefSeq" id="WP_191751265.1">
    <property type="nucleotide sequence ID" value="NZ_JACSQZ010000093.1"/>
</dbReference>
<feature type="domain" description="CobW/HypB/UreG nucleotide-binding" evidence="1">
    <location>
        <begin position="7"/>
        <end position="176"/>
    </location>
</feature>
<dbReference type="SUPFAM" id="SSF52540">
    <property type="entry name" value="P-loop containing nucleoside triphosphate hydrolases"/>
    <property type="match status" value="1"/>
</dbReference>
<accession>A0ABR8Q8E3</accession>
<dbReference type="Proteomes" id="UP000640335">
    <property type="component" value="Unassembled WGS sequence"/>
</dbReference>
<dbReference type="Gene3D" id="3.40.50.300">
    <property type="entry name" value="P-loop containing nucleotide triphosphate hydrolases"/>
    <property type="match status" value="1"/>
</dbReference>
<dbReference type="InterPro" id="IPR027417">
    <property type="entry name" value="P-loop_NTPase"/>
</dbReference>
<dbReference type="CDD" id="cd03112">
    <property type="entry name" value="CobW-like"/>
    <property type="match status" value="1"/>
</dbReference>
<proteinExistence type="predicted"/>
<gene>
    <name evidence="3" type="ORF">H9660_15420</name>
</gene>
<protein>
    <submittedName>
        <fullName evidence="3">GTP-binding protein</fullName>
    </submittedName>
</protein>
<dbReference type="EMBL" id="JACSQZ010000093">
    <property type="protein sequence ID" value="MBD7916524.1"/>
    <property type="molecule type" value="Genomic_DNA"/>
</dbReference>
<reference evidence="3 4" key="1">
    <citation type="submission" date="2020-08" db="EMBL/GenBank/DDBJ databases">
        <title>A Genomic Blueprint of the Chicken Gut Microbiome.</title>
        <authorList>
            <person name="Gilroy R."/>
            <person name="Ravi A."/>
            <person name="Getino M."/>
            <person name="Pursley I."/>
            <person name="Horton D.L."/>
            <person name="Alikhan N.-F."/>
            <person name="Baker D."/>
            <person name="Gharbi K."/>
            <person name="Hall N."/>
            <person name="Watson M."/>
            <person name="Adriaenssens E.M."/>
            <person name="Foster-Nyarko E."/>
            <person name="Jarju S."/>
            <person name="Secka A."/>
            <person name="Antonio M."/>
            <person name="Oren A."/>
            <person name="Chaudhuri R."/>
            <person name="La Ragione R.M."/>
            <person name="Hildebrand F."/>
            <person name="Pallen M.J."/>
        </authorList>
    </citation>
    <scope>NUCLEOTIDE SEQUENCE [LARGE SCALE GENOMIC DNA]</scope>
    <source>
        <strain evidence="3 4">Sa3CUN1</strain>
    </source>
</reference>
<dbReference type="InterPro" id="IPR011629">
    <property type="entry name" value="CobW-like_C"/>
</dbReference>
<dbReference type="InterPro" id="IPR003495">
    <property type="entry name" value="CobW/HypB/UreG_nucleotide-bd"/>
</dbReference>
<comment type="caution">
    <text evidence="3">The sequence shown here is derived from an EMBL/GenBank/DDBJ whole genome shotgun (WGS) entry which is preliminary data.</text>
</comment>